<sequence length="323" mass="35799">MADPATPVLFADAMWRSGSTYLASRFAQSGRYLLFYEPCHEGVGRKPTAARDRDRSRTRDLRHPELEGGYFGTYERLDPLSGQPLRTLHAPDMAVRNVYDEGSDAAVDFLSALVRVARAEGKIAFLGFCRSGTQTARLRALLGGQGLHLWRDPRAQFASYGWPGNDYFMAGTLLQLSFSGRYAALAAALAPEAARALRLRLARLLPDRRTRDRYRLVRPVAAQMTAEQSYALFYLSWLLSYRSGVAGHALSFSLTQLSEDAAMRQRVTDAFGISFPDLRPTPDRVTEGIDYDAVEQDVSRRLDALSGTPSSASEYPPRAFSAA</sequence>
<accession>A0A4Q1KL98</accession>
<comment type="caution">
    <text evidence="2">The sequence shown here is derived from an EMBL/GenBank/DDBJ whole genome shotgun (WGS) entry which is preliminary data.</text>
</comment>
<dbReference type="Proteomes" id="UP000290958">
    <property type="component" value="Unassembled WGS sequence"/>
</dbReference>
<evidence type="ECO:0000313" key="3">
    <source>
        <dbReference type="Proteomes" id="UP000290958"/>
    </source>
</evidence>
<gene>
    <name evidence="2" type="ORF">EQG66_05060</name>
</gene>
<dbReference type="RefSeq" id="WP_129403446.1">
    <property type="nucleotide sequence ID" value="NZ_SBKP01000003.1"/>
</dbReference>
<dbReference type="SUPFAM" id="SSF52540">
    <property type="entry name" value="P-loop containing nucleoside triphosphate hydrolases"/>
    <property type="match status" value="1"/>
</dbReference>
<feature type="region of interest" description="Disordered" evidence="1">
    <location>
        <begin position="303"/>
        <end position="323"/>
    </location>
</feature>
<evidence type="ECO:0008006" key="4">
    <source>
        <dbReference type="Google" id="ProtNLM"/>
    </source>
</evidence>
<dbReference type="AlphaFoldDB" id="A0A4Q1KL98"/>
<reference evidence="3" key="1">
    <citation type="submission" date="2019-01" db="EMBL/GenBank/DDBJ databases">
        <title>Cytophagaceae bacterium strain CAR-16.</title>
        <authorList>
            <person name="Chen W.-M."/>
        </authorList>
    </citation>
    <scope>NUCLEOTIDE SEQUENCE [LARGE SCALE GENOMIC DNA]</scope>
    <source>
        <strain evidence="3">CHR27</strain>
    </source>
</reference>
<organism evidence="2 3">
    <name type="scientific">Sphingobium fluviale</name>
    <dbReference type="NCBI Taxonomy" id="2506423"/>
    <lineage>
        <taxon>Bacteria</taxon>
        <taxon>Pseudomonadati</taxon>
        <taxon>Pseudomonadota</taxon>
        <taxon>Alphaproteobacteria</taxon>
        <taxon>Sphingomonadales</taxon>
        <taxon>Sphingomonadaceae</taxon>
        <taxon>Sphingobium</taxon>
    </lineage>
</organism>
<evidence type="ECO:0000313" key="2">
    <source>
        <dbReference type="EMBL" id="RXR29909.1"/>
    </source>
</evidence>
<dbReference type="EMBL" id="SBKP01000003">
    <property type="protein sequence ID" value="RXR29909.1"/>
    <property type="molecule type" value="Genomic_DNA"/>
</dbReference>
<dbReference type="OrthoDB" id="8371071at2"/>
<keyword evidence="3" id="KW-1185">Reference proteome</keyword>
<proteinExistence type="predicted"/>
<name>A0A4Q1KL98_9SPHN</name>
<dbReference type="InterPro" id="IPR027417">
    <property type="entry name" value="P-loop_NTPase"/>
</dbReference>
<feature type="region of interest" description="Disordered" evidence="1">
    <location>
        <begin position="43"/>
        <end position="62"/>
    </location>
</feature>
<evidence type="ECO:0000256" key="1">
    <source>
        <dbReference type="SAM" id="MobiDB-lite"/>
    </source>
</evidence>
<protein>
    <recommendedName>
        <fullName evidence="4">Sulfotransferase</fullName>
    </recommendedName>
</protein>